<dbReference type="Proteomes" id="UP000228767">
    <property type="component" value="Unassembled WGS sequence"/>
</dbReference>
<organism evidence="1 2">
    <name type="scientific">Candidatus Vogelbacteria bacterium CG10_big_fil_rev_8_21_14_0_10_51_16</name>
    <dbReference type="NCBI Taxonomy" id="1975045"/>
    <lineage>
        <taxon>Bacteria</taxon>
        <taxon>Candidatus Vogeliibacteriota</taxon>
    </lineage>
</organism>
<reference evidence="1 2" key="1">
    <citation type="submission" date="2017-09" db="EMBL/GenBank/DDBJ databases">
        <title>Depth-based differentiation of microbial function through sediment-hosted aquifers and enrichment of novel symbionts in the deep terrestrial subsurface.</title>
        <authorList>
            <person name="Probst A.J."/>
            <person name="Ladd B."/>
            <person name="Jarett J.K."/>
            <person name="Geller-Mcgrath D.E."/>
            <person name="Sieber C.M."/>
            <person name="Emerson J.B."/>
            <person name="Anantharaman K."/>
            <person name="Thomas B.C."/>
            <person name="Malmstrom R."/>
            <person name="Stieglmeier M."/>
            <person name="Klingl A."/>
            <person name="Woyke T."/>
            <person name="Ryan C.M."/>
            <person name="Banfield J.F."/>
        </authorList>
    </citation>
    <scope>NUCLEOTIDE SEQUENCE [LARGE SCALE GENOMIC DNA]</scope>
    <source>
        <strain evidence="1">CG10_big_fil_rev_8_21_14_0_10_51_16</strain>
    </source>
</reference>
<comment type="caution">
    <text evidence="1">The sequence shown here is derived from an EMBL/GenBank/DDBJ whole genome shotgun (WGS) entry which is preliminary data.</text>
</comment>
<evidence type="ECO:0000313" key="2">
    <source>
        <dbReference type="Proteomes" id="UP000228767"/>
    </source>
</evidence>
<proteinExistence type="predicted"/>
<dbReference type="AlphaFoldDB" id="A0A2H0RFV5"/>
<gene>
    <name evidence="1" type="ORF">COV10_02405</name>
</gene>
<protein>
    <submittedName>
        <fullName evidence="1">Uncharacterized protein</fullName>
    </submittedName>
</protein>
<dbReference type="EMBL" id="PCYI01000017">
    <property type="protein sequence ID" value="PIR44904.1"/>
    <property type="molecule type" value="Genomic_DNA"/>
</dbReference>
<evidence type="ECO:0000313" key="1">
    <source>
        <dbReference type="EMBL" id="PIR44904.1"/>
    </source>
</evidence>
<sequence length="76" mass="8995">MRLKMKNRHWPFLPKTNPDKQIVPPLIHTQTRRVWVWIRGGDGSMVVAVQPNENQNILDPLTLRKSHDLLIWSYLV</sequence>
<accession>A0A2H0RFV5</accession>
<name>A0A2H0RFV5_9BACT</name>